<comment type="caution">
    <text evidence="1">The sequence shown here is derived from an EMBL/GenBank/DDBJ whole genome shotgun (WGS) entry which is preliminary data.</text>
</comment>
<evidence type="ECO:0000313" key="1">
    <source>
        <dbReference type="EMBL" id="MYN28844.1"/>
    </source>
</evidence>
<proteinExistence type="predicted"/>
<evidence type="ECO:0000313" key="2">
    <source>
        <dbReference type="Proteomes" id="UP000642144"/>
    </source>
</evidence>
<gene>
    <name evidence="1" type="ORF">GTP69_20790</name>
</gene>
<sequence length="91" mass="10106">MPQITITLSDQLYQQVAAAVEGQTLSAEDFVLLAIAQRISSCPQTDPRDDASYSQYLRTGLAVPATEILDYYKNRLEGKVPPKPSFRKMEG</sequence>
<reference evidence="1 2" key="1">
    <citation type="submission" date="2019-12" db="EMBL/GenBank/DDBJ databases">
        <title>Novel species isolated from a subtropical stream in China.</title>
        <authorList>
            <person name="Lu H."/>
        </authorList>
    </citation>
    <scope>NUCLEOTIDE SEQUENCE [LARGE SCALE GENOMIC DNA]</scope>
    <source>
        <strain evidence="1 2">CY42W</strain>
    </source>
</reference>
<name>A0ABW9W5B3_9BURK</name>
<keyword evidence="2" id="KW-1185">Reference proteome</keyword>
<evidence type="ECO:0008006" key="3">
    <source>
        <dbReference type="Google" id="ProtNLM"/>
    </source>
</evidence>
<accession>A0ABW9W5B3</accession>
<dbReference type="EMBL" id="WWCT01000018">
    <property type="protein sequence ID" value="MYN28844.1"/>
    <property type="molecule type" value="Genomic_DNA"/>
</dbReference>
<protein>
    <recommendedName>
        <fullName evidence="3">Addiction module antitoxin</fullName>
    </recommendedName>
</protein>
<dbReference type="Proteomes" id="UP000642144">
    <property type="component" value="Unassembled WGS sequence"/>
</dbReference>
<dbReference type="RefSeq" id="WP_161056630.1">
    <property type="nucleotide sequence ID" value="NZ_WWCT01000018.1"/>
</dbReference>
<organism evidence="1 2">
    <name type="scientific">Duganella levis</name>
    <dbReference type="NCBI Taxonomy" id="2692169"/>
    <lineage>
        <taxon>Bacteria</taxon>
        <taxon>Pseudomonadati</taxon>
        <taxon>Pseudomonadota</taxon>
        <taxon>Betaproteobacteria</taxon>
        <taxon>Burkholderiales</taxon>
        <taxon>Oxalobacteraceae</taxon>
        <taxon>Telluria group</taxon>
        <taxon>Duganella</taxon>
    </lineage>
</organism>